<gene>
    <name evidence="1" type="ORF">DERYTH_LOCUS24456</name>
</gene>
<dbReference type="EMBL" id="CAJVPY010041134">
    <property type="protein sequence ID" value="CAG8806364.1"/>
    <property type="molecule type" value="Genomic_DNA"/>
</dbReference>
<evidence type="ECO:0000313" key="1">
    <source>
        <dbReference type="EMBL" id="CAG8806364.1"/>
    </source>
</evidence>
<proteinExistence type="predicted"/>
<feature type="non-terminal residue" evidence="1">
    <location>
        <position position="1"/>
    </location>
</feature>
<accession>A0A9N9PBA9</accession>
<keyword evidence="2" id="KW-1185">Reference proteome</keyword>
<sequence>AYDIKTLPDCQALADVMVMLCIHSAELKTLRIIDAGVMGYAKNRELLTWIQHAISSGRMCDPGAVYSAVAHNGPRLYNCWRMSTSFI</sequence>
<evidence type="ECO:0000313" key="2">
    <source>
        <dbReference type="Proteomes" id="UP000789405"/>
    </source>
</evidence>
<reference evidence="1" key="1">
    <citation type="submission" date="2021-06" db="EMBL/GenBank/DDBJ databases">
        <authorList>
            <person name="Kallberg Y."/>
            <person name="Tangrot J."/>
            <person name="Rosling A."/>
        </authorList>
    </citation>
    <scope>NUCLEOTIDE SEQUENCE</scope>
    <source>
        <strain evidence="1">MA453B</strain>
    </source>
</reference>
<name>A0A9N9PBA9_9GLOM</name>
<dbReference type="AlphaFoldDB" id="A0A9N9PBA9"/>
<organism evidence="1 2">
    <name type="scientific">Dentiscutata erythropus</name>
    <dbReference type="NCBI Taxonomy" id="1348616"/>
    <lineage>
        <taxon>Eukaryota</taxon>
        <taxon>Fungi</taxon>
        <taxon>Fungi incertae sedis</taxon>
        <taxon>Mucoromycota</taxon>
        <taxon>Glomeromycotina</taxon>
        <taxon>Glomeromycetes</taxon>
        <taxon>Diversisporales</taxon>
        <taxon>Gigasporaceae</taxon>
        <taxon>Dentiscutata</taxon>
    </lineage>
</organism>
<dbReference type="Proteomes" id="UP000789405">
    <property type="component" value="Unassembled WGS sequence"/>
</dbReference>
<dbReference type="OrthoDB" id="10538125at2759"/>
<comment type="caution">
    <text evidence="1">The sequence shown here is derived from an EMBL/GenBank/DDBJ whole genome shotgun (WGS) entry which is preliminary data.</text>
</comment>
<protein>
    <submittedName>
        <fullName evidence="1">17093_t:CDS:1</fullName>
    </submittedName>
</protein>